<dbReference type="InterPro" id="IPR050271">
    <property type="entry name" value="UDP-glycosyltransferase"/>
</dbReference>
<accession>A0A8H6JRQ0</accession>
<dbReference type="SUPFAM" id="SSF53756">
    <property type="entry name" value="UDP-Glycosyltransferase/glycogen phosphorylase"/>
    <property type="match status" value="1"/>
</dbReference>
<evidence type="ECO:0000256" key="1">
    <source>
        <dbReference type="ARBA" id="ARBA00022676"/>
    </source>
</evidence>
<keyword evidence="5" id="KW-1185">Reference proteome</keyword>
<sequence length="545" mass="60986">MSDALASHKRRILLVVTVGGFTHAAPILELGAVLAARGHEVHFGTNAGQERWAAGYPAIVRIHAFGPALPDEEAERHYARMSRWRPSDGIGPIMASKYLFDSYWPDAHFHLRELMLDPDTRPDMIIADFFVDAAAKDMMIEFGVPIAVMWPQMPYFLAPVSYIPGQPGFQVDFTPTSERASVLSRIRNEMVLFWALPHITAWARWSRKMRRRMGVRHPLPMQSKPNHLVFVNSFFGLEPPKDLPPLMAAVGPILSDEYPQLDDTYRAFLESHDKTIYVALGTHIVLPEHDLCKLIQGLILALDAGHVNGVIWSIAPTARKCTNPSSTFKRADGSTLSIGGIFNGDHPEFLVPTFAPQRAILDHENTRVYLTHGGGSSANETLFHGTPVLVMGFFFDQLSNSVRLVEAGVGLSLDKFDFQPEEMAAKIGRIISDPEGTVGRNVERMRRIARIASRRTHLAADMVEEVIADHELSFQNGEELRPMHLQTADMRMPAWKARNWDLWAVSLSATAACFTACFFGVKYARKLDVEVFRNVVDAVRHFKGT</sequence>
<evidence type="ECO:0000313" key="5">
    <source>
        <dbReference type="Proteomes" id="UP000652219"/>
    </source>
</evidence>
<name>A0A8H6JRQ0_9PEZI</name>
<evidence type="ECO:0008006" key="6">
    <source>
        <dbReference type="Google" id="ProtNLM"/>
    </source>
</evidence>
<evidence type="ECO:0000313" key="4">
    <source>
        <dbReference type="EMBL" id="KAF6818124.1"/>
    </source>
</evidence>
<dbReference type="Gene3D" id="3.40.50.2000">
    <property type="entry name" value="Glycogen Phosphorylase B"/>
    <property type="match status" value="2"/>
</dbReference>
<dbReference type="EMBL" id="WIGN01000017">
    <property type="protein sequence ID" value="KAF6818124.1"/>
    <property type="molecule type" value="Genomic_DNA"/>
</dbReference>
<protein>
    <recommendedName>
        <fullName evidence="6">UDP-glucoronosyl and UDP-glucosyl transferase</fullName>
    </recommendedName>
</protein>
<comment type="caution">
    <text evidence="4">The sequence shown here is derived from an EMBL/GenBank/DDBJ whole genome shotgun (WGS) entry which is preliminary data.</text>
</comment>
<keyword evidence="3" id="KW-0812">Transmembrane</keyword>
<dbReference type="InterPro" id="IPR002213">
    <property type="entry name" value="UDP_glucos_trans"/>
</dbReference>
<evidence type="ECO:0000256" key="3">
    <source>
        <dbReference type="SAM" id="Phobius"/>
    </source>
</evidence>
<reference evidence="4 5" key="1">
    <citation type="journal article" date="2020" name="Phytopathology">
        <title>Genome Sequence Resources of Colletotrichum truncatum, C. plurivorum, C. musicola, and C. sojae: Four Species Pathogenic to Soybean (Glycine max).</title>
        <authorList>
            <person name="Rogerio F."/>
            <person name="Boufleur T.R."/>
            <person name="Ciampi-Guillardi M."/>
            <person name="Sukno S.A."/>
            <person name="Thon M.R."/>
            <person name="Massola Junior N.S."/>
            <person name="Baroncelli R."/>
        </authorList>
    </citation>
    <scope>NUCLEOTIDE SEQUENCE [LARGE SCALE GENOMIC DNA]</scope>
    <source>
        <strain evidence="4 5">LFN0009</strain>
    </source>
</reference>
<organism evidence="4 5">
    <name type="scientific">Colletotrichum sojae</name>
    <dbReference type="NCBI Taxonomy" id="2175907"/>
    <lineage>
        <taxon>Eukaryota</taxon>
        <taxon>Fungi</taxon>
        <taxon>Dikarya</taxon>
        <taxon>Ascomycota</taxon>
        <taxon>Pezizomycotina</taxon>
        <taxon>Sordariomycetes</taxon>
        <taxon>Hypocreomycetidae</taxon>
        <taxon>Glomerellales</taxon>
        <taxon>Glomerellaceae</taxon>
        <taxon>Colletotrichum</taxon>
        <taxon>Colletotrichum orchidearum species complex</taxon>
    </lineage>
</organism>
<dbReference type="Pfam" id="PF00201">
    <property type="entry name" value="UDPGT"/>
    <property type="match status" value="1"/>
</dbReference>
<evidence type="ECO:0000256" key="2">
    <source>
        <dbReference type="ARBA" id="ARBA00022679"/>
    </source>
</evidence>
<keyword evidence="2" id="KW-0808">Transferase</keyword>
<keyword evidence="3" id="KW-1133">Transmembrane helix</keyword>
<dbReference type="CDD" id="cd03784">
    <property type="entry name" value="GT1_Gtf-like"/>
    <property type="match status" value="1"/>
</dbReference>
<feature type="transmembrane region" description="Helical" evidence="3">
    <location>
        <begin position="500"/>
        <end position="521"/>
    </location>
</feature>
<dbReference type="Proteomes" id="UP000652219">
    <property type="component" value="Unassembled WGS sequence"/>
</dbReference>
<dbReference type="PANTHER" id="PTHR48043">
    <property type="entry name" value="EG:EG0003.4 PROTEIN-RELATED"/>
    <property type="match status" value="1"/>
</dbReference>
<keyword evidence="1" id="KW-0328">Glycosyltransferase</keyword>
<dbReference type="PANTHER" id="PTHR48043:SF145">
    <property type="entry name" value="FI06409P-RELATED"/>
    <property type="match status" value="1"/>
</dbReference>
<proteinExistence type="predicted"/>
<keyword evidence="3" id="KW-0472">Membrane</keyword>
<gene>
    <name evidence="4" type="ORF">CSOJ01_02005</name>
</gene>
<dbReference type="GO" id="GO:0008194">
    <property type="term" value="F:UDP-glycosyltransferase activity"/>
    <property type="evidence" value="ECO:0007669"/>
    <property type="project" value="InterPro"/>
</dbReference>
<dbReference type="AlphaFoldDB" id="A0A8H6JRQ0"/>